<reference evidence="2" key="1">
    <citation type="submission" date="2021-12" db="EMBL/GenBank/DDBJ databases">
        <authorList>
            <person name="Zaccaron A."/>
            <person name="Stergiopoulos I."/>
        </authorList>
    </citation>
    <scope>NUCLEOTIDE SEQUENCE</scope>
    <source>
        <strain evidence="2">Race5_Kim</strain>
    </source>
</reference>
<proteinExistence type="predicted"/>
<evidence type="ECO:0000313" key="3">
    <source>
        <dbReference type="Proteomes" id="UP000756132"/>
    </source>
</evidence>
<dbReference type="KEGG" id="ffu:CLAFUR5_06250"/>
<dbReference type="AlphaFoldDB" id="A0A9Q8P903"/>
<evidence type="ECO:0000313" key="2">
    <source>
        <dbReference type="EMBL" id="UJO17446.1"/>
    </source>
</evidence>
<sequence>MLPHRCSRNILPTTFPQMSASNLQSFLSTLHVEGDDCGEKNNLQRRDVETKDQTDSTCKIPPRPSTPIDQIDCDDSEREGHDYGLQQSHMSLPRKLTLDDDFWSQASSAQTRRAEMAMQNGAYHPPPQMRNNIEDERAEEAEAYVLRRMIINASAINQPPPADRDTAWTTLPEGKPAGRAVPALGKSGKHEPERRKRERSLSPICCRKRRPIPANQSRAAPELAESGQHDPKPYDSILSRSSVYRP</sequence>
<dbReference type="RefSeq" id="XP_047761812.1">
    <property type="nucleotide sequence ID" value="XM_047905398.1"/>
</dbReference>
<organism evidence="2 3">
    <name type="scientific">Passalora fulva</name>
    <name type="common">Tomato leaf mold</name>
    <name type="synonym">Cladosporium fulvum</name>
    <dbReference type="NCBI Taxonomy" id="5499"/>
    <lineage>
        <taxon>Eukaryota</taxon>
        <taxon>Fungi</taxon>
        <taxon>Dikarya</taxon>
        <taxon>Ascomycota</taxon>
        <taxon>Pezizomycotina</taxon>
        <taxon>Dothideomycetes</taxon>
        <taxon>Dothideomycetidae</taxon>
        <taxon>Mycosphaerellales</taxon>
        <taxon>Mycosphaerellaceae</taxon>
        <taxon>Fulvia</taxon>
    </lineage>
</organism>
<reference evidence="2" key="2">
    <citation type="journal article" date="2022" name="Microb. Genom.">
        <title>A chromosome-scale genome assembly of the tomato pathogen Cladosporium fulvum reveals a compartmentalized genome architecture and the presence of a dispensable chromosome.</title>
        <authorList>
            <person name="Zaccaron A.Z."/>
            <person name="Chen L.H."/>
            <person name="Samaras A."/>
            <person name="Stergiopoulos I."/>
        </authorList>
    </citation>
    <scope>NUCLEOTIDE SEQUENCE</scope>
    <source>
        <strain evidence="2">Race5_Kim</strain>
    </source>
</reference>
<protein>
    <submittedName>
        <fullName evidence="2">Uncharacterized protein</fullName>
    </submittedName>
</protein>
<feature type="compositionally biased region" description="Basic and acidic residues" evidence="1">
    <location>
        <begin position="35"/>
        <end position="54"/>
    </location>
</feature>
<dbReference type="Proteomes" id="UP000756132">
    <property type="component" value="Chromosome 5"/>
</dbReference>
<evidence type="ECO:0000256" key="1">
    <source>
        <dbReference type="SAM" id="MobiDB-lite"/>
    </source>
</evidence>
<feature type="region of interest" description="Disordered" evidence="1">
    <location>
        <begin position="35"/>
        <end position="70"/>
    </location>
</feature>
<dbReference type="GeneID" id="71986128"/>
<feature type="region of interest" description="Disordered" evidence="1">
    <location>
        <begin position="156"/>
        <end position="246"/>
    </location>
</feature>
<gene>
    <name evidence="2" type="ORF">CLAFUR5_06250</name>
</gene>
<name>A0A9Q8P903_PASFU</name>
<dbReference type="EMBL" id="CP090167">
    <property type="protein sequence ID" value="UJO17446.1"/>
    <property type="molecule type" value="Genomic_DNA"/>
</dbReference>
<keyword evidence="3" id="KW-1185">Reference proteome</keyword>
<accession>A0A9Q8P903</accession>